<dbReference type="InterPro" id="IPR036871">
    <property type="entry name" value="PX_dom_sf"/>
</dbReference>
<dbReference type="Gene3D" id="2.30.30.40">
    <property type="entry name" value="SH3 Domains"/>
    <property type="match status" value="1"/>
</dbReference>
<dbReference type="GO" id="GO:0006897">
    <property type="term" value="P:endocytosis"/>
    <property type="evidence" value="ECO:0007669"/>
    <property type="project" value="TreeGrafter"/>
</dbReference>
<organism evidence="7">
    <name type="scientific">Salpingoeca rosetta (strain ATCC 50818 / BSB-021)</name>
    <dbReference type="NCBI Taxonomy" id="946362"/>
    <lineage>
        <taxon>Eukaryota</taxon>
        <taxon>Choanoflagellata</taxon>
        <taxon>Craspedida</taxon>
        <taxon>Salpingoecidae</taxon>
        <taxon>Salpingoeca</taxon>
    </lineage>
</organism>
<dbReference type="Gene3D" id="3.30.1520.10">
    <property type="entry name" value="Phox-like domain"/>
    <property type="match status" value="1"/>
</dbReference>
<dbReference type="RefSeq" id="XP_004990128.1">
    <property type="nucleotide sequence ID" value="XM_004990071.1"/>
</dbReference>
<evidence type="ECO:0000313" key="7">
    <source>
        <dbReference type="Proteomes" id="UP000007799"/>
    </source>
</evidence>
<dbReference type="KEGG" id="sre:PTSG_08745"/>
<dbReference type="Pfam" id="PF14604">
    <property type="entry name" value="SH3_9"/>
    <property type="match status" value="1"/>
</dbReference>
<keyword evidence="7" id="KW-1185">Reference proteome</keyword>
<dbReference type="Proteomes" id="UP000007799">
    <property type="component" value="Unassembled WGS sequence"/>
</dbReference>
<dbReference type="STRING" id="946362.F2UKK3"/>
<dbReference type="PRINTS" id="PR00452">
    <property type="entry name" value="SH3DOMAIN"/>
</dbReference>
<dbReference type="GO" id="GO:0031410">
    <property type="term" value="C:cytoplasmic vesicle"/>
    <property type="evidence" value="ECO:0007669"/>
    <property type="project" value="TreeGrafter"/>
</dbReference>
<dbReference type="InterPro" id="IPR001452">
    <property type="entry name" value="SH3_domain"/>
</dbReference>
<dbReference type="GO" id="GO:0097320">
    <property type="term" value="P:plasma membrane tubulation"/>
    <property type="evidence" value="ECO:0007669"/>
    <property type="project" value="TreeGrafter"/>
</dbReference>
<dbReference type="PANTHER" id="PTHR45827">
    <property type="entry name" value="SORTING NEXIN"/>
    <property type="match status" value="1"/>
</dbReference>
<evidence type="ECO:0000256" key="2">
    <source>
        <dbReference type="PROSITE-ProRule" id="PRU00192"/>
    </source>
</evidence>
<dbReference type="FunCoup" id="F2UKK3">
    <property type="interactions" value="1075"/>
</dbReference>
<dbReference type="SUPFAM" id="SSF50044">
    <property type="entry name" value="SH3-domain"/>
    <property type="match status" value="1"/>
</dbReference>
<dbReference type="InterPro" id="IPR027267">
    <property type="entry name" value="AH/BAR_dom_sf"/>
</dbReference>
<evidence type="ECO:0000256" key="1">
    <source>
        <dbReference type="ARBA" id="ARBA00022443"/>
    </source>
</evidence>
<dbReference type="Pfam" id="PF10456">
    <property type="entry name" value="BAR_3_WASP_bdg"/>
    <property type="match status" value="1"/>
</dbReference>
<dbReference type="InParanoid" id="F2UKK3"/>
<sequence>MALQAHALYDFEANEEHGELSLNAGDTVTVHRQDIGEGWWEGEVNGRRGLFPASYVQLDGGADTPDDHFDDDDGSDWDDSGDDDWDDEPTHQGHGAGTMEMTPIGHGHEGGDHQPTYGGPASSYGRAGTLKKSVYRFSVFVKAGAEAFLIGATKDVTIDANNMLHIQQTSDGPSWIPNPAPYHEIDVLHDGSRSKYKGIKTYEAYNILNAAPGVQVERRFKHFAWLHDRLVEKYSCICVPPLPGKEYSQKFGESLVDKRQQRLKMWLNRICRHPVLSRDDLALKHFLTCPTSDKTAWKNGKRKAEKDQFVNSMFFKLISQDNEEAKPGEKDAVRSRCDVIHTLALCEMSHFHQQRRSDFRDMMKAYFAAQIEFHQKIMDQLAAAKAEFDKLDF</sequence>
<evidence type="ECO:0008006" key="8">
    <source>
        <dbReference type="Google" id="ProtNLM"/>
    </source>
</evidence>
<dbReference type="EMBL" id="GL832979">
    <property type="protein sequence ID" value="EGD77652.1"/>
    <property type="molecule type" value="Genomic_DNA"/>
</dbReference>
<dbReference type="PROSITE" id="PS50002">
    <property type="entry name" value="SH3"/>
    <property type="match status" value="1"/>
</dbReference>
<dbReference type="SMART" id="SM00326">
    <property type="entry name" value="SH3"/>
    <property type="match status" value="1"/>
</dbReference>
<dbReference type="GO" id="GO:0035091">
    <property type="term" value="F:phosphatidylinositol binding"/>
    <property type="evidence" value="ECO:0007669"/>
    <property type="project" value="InterPro"/>
</dbReference>
<dbReference type="SMART" id="SM00312">
    <property type="entry name" value="PX"/>
    <property type="match status" value="1"/>
</dbReference>
<keyword evidence="1 2" id="KW-0728">SH3 domain</keyword>
<protein>
    <recommendedName>
        <fullName evidence="8">Sorting nexin</fullName>
    </recommendedName>
</protein>
<name>F2UKK3_SALR5</name>
<dbReference type="SUPFAM" id="SSF64268">
    <property type="entry name" value="PX domain"/>
    <property type="match status" value="1"/>
</dbReference>
<feature type="domain" description="PX" evidence="5">
    <location>
        <begin position="183"/>
        <end position="293"/>
    </location>
</feature>
<dbReference type="GO" id="GO:0016197">
    <property type="term" value="P:endosomal transport"/>
    <property type="evidence" value="ECO:0007669"/>
    <property type="project" value="TreeGrafter"/>
</dbReference>
<dbReference type="InterPro" id="IPR036028">
    <property type="entry name" value="SH3-like_dom_sf"/>
</dbReference>
<dbReference type="GeneID" id="16070682"/>
<dbReference type="Gene3D" id="1.20.1270.60">
    <property type="entry name" value="Arfaptin homology (AH) domain/BAR domain"/>
    <property type="match status" value="1"/>
</dbReference>
<dbReference type="eggNOG" id="KOG2528">
    <property type="taxonomic scope" value="Eukaryota"/>
</dbReference>
<evidence type="ECO:0000313" key="6">
    <source>
        <dbReference type="EMBL" id="EGD77652.1"/>
    </source>
</evidence>
<accession>F2UKK3</accession>
<feature type="domain" description="SH3" evidence="4">
    <location>
        <begin position="1"/>
        <end position="61"/>
    </location>
</feature>
<dbReference type="InterPro" id="IPR001683">
    <property type="entry name" value="PX_dom"/>
</dbReference>
<proteinExistence type="predicted"/>
<dbReference type="PROSITE" id="PS50195">
    <property type="entry name" value="PX"/>
    <property type="match status" value="1"/>
</dbReference>
<dbReference type="PANTHER" id="PTHR45827:SF1">
    <property type="entry name" value="SORTING NEXIN"/>
    <property type="match status" value="1"/>
</dbReference>
<evidence type="ECO:0000259" key="5">
    <source>
        <dbReference type="PROSITE" id="PS50195"/>
    </source>
</evidence>
<dbReference type="AlphaFoldDB" id="F2UKK3"/>
<evidence type="ECO:0000256" key="3">
    <source>
        <dbReference type="SAM" id="MobiDB-lite"/>
    </source>
</evidence>
<dbReference type="OrthoDB" id="10254720at2759"/>
<feature type="region of interest" description="Disordered" evidence="3">
    <location>
        <begin position="56"/>
        <end position="118"/>
    </location>
</feature>
<dbReference type="InterPro" id="IPR019497">
    <property type="entry name" value="Sorting_nexin_WASP-bd-dom"/>
</dbReference>
<dbReference type="Pfam" id="PF00787">
    <property type="entry name" value="PX"/>
    <property type="match status" value="1"/>
</dbReference>
<reference evidence="6" key="1">
    <citation type="submission" date="2009-08" db="EMBL/GenBank/DDBJ databases">
        <title>Annotation of Salpingoeca rosetta.</title>
        <authorList>
            <consortium name="The Broad Institute Genome Sequencing Platform"/>
            <person name="Russ C."/>
            <person name="Cuomo C."/>
            <person name="Burger G."/>
            <person name="Gray M.W."/>
            <person name="Holland P.W.H."/>
            <person name="King N."/>
            <person name="Lang F.B.F."/>
            <person name="Roger A.J."/>
            <person name="Ruiz-Trillo I."/>
            <person name="Young S.K."/>
            <person name="Zeng Q."/>
            <person name="Gargeya S."/>
            <person name="Alvarado L."/>
            <person name="Berlin A."/>
            <person name="Chapman S.B."/>
            <person name="Chen Z."/>
            <person name="Freedman E."/>
            <person name="Gellesch M."/>
            <person name="Goldberg J."/>
            <person name="Griggs A."/>
            <person name="Gujja S."/>
            <person name="Heilman E."/>
            <person name="Heiman D."/>
            <person name="Howarth C."/>
            <person name="Mehta T."/>
            <person name="Neiman D."/>
            <person name="Pearson M."/>
            <person name="Roberts A."/>
            <person name="Saif S."/>
            <person name="Shea T."/>
            <person name="Shenoy N."/>
            <person name="Sisk P."/>
            <person name="Stolte C."/>
            <person name="Sykes S."/>
            <person name="White J."/>
            <person name="Yandava C."/>
            <person name="Haas B."/>
            <person name="Nusbaum C."/>
            <person name="Birren B."/>
        </authorList>
    </citation>
    <scope>NUCLEOTIDE SEQUENCE [LARGE SCALE GENOMIC DNA]</scope>
    <source>
        <strain evidence="6">ATCC 50818</strain>
    </source>
</reference>
<feature type="compositionally biased region" description="Acidic residues" evidence="3">
    <location>
        <begin position="68"/>
        <end position="87"/>
    </location>
</feature>
<gene>
    <name evidence="6" type="ORF">PTSG_08745</name>
</gene>
<evidence type="ECO:0000259" key="4">
    <source>
        <dbReference type="PROSITE" id="PS50002"/>
    </source>
</evidence>
<dbReference type="GO" id="GO:0005886">
    <property type="term" value="C:plasma membrane"/>
    <property type="evidence" value="ECO:0007669"/>
    <property type="project" value="TreeGrafter"/>
</dbReference>